<dbReference type="PANTHER" id="PTHR10039">
    <property type="entry name" value="AMELOGENIN"/>
    <property type="match status" value="1"/>
</dbReference>
<dbReference type="Proteomes" id="UP000001056">
    <property type="component" value="Unassembled WGS sequence"/>
</dbReference>
<dbReference type="EMBL" id="CH408035">
    <property type="protein sequence ID" value="EAQ83375.1"/>
    <property type="molecule type" value="Genomic_DNA"/>
</dbReference>
<dbReference type="AlphaFoldDB" id="Q2GQH5"/>
<dbReference type="OrthoDB" id="5233699at2759"/>
<evidence type="ECO:0000256" key="1">
    <source>
        <dbReference type="ARBA" id="ARBA00022737"/>
    </source>
</evidence>
<dbReference type="RefSeq" id="XP_001227706.1">
    <property type="nucleotide sequence ID" value="XM_001227705.1"/>
</dbReference>
<gene>
    <name evidence="3" type="ORF">CHGG_09779</name>
</gene>
<dbReference type="InterPro" id="IPR056884">
    <property type="entry name" value="NPHP3-like_N"/>
</dbReference>
<evidence type="ECO:0000313" key="4">
    <source>
        <dbReference type="Proteomes" id="UP000001056"/>
    </source>
</evidence>
<proteinExistence type="predicted"/>
<evidence type="ECO:0000259" key="2">
    <source>
        <dbReference type="Pfam" id="PF24883"/>
    </source>
</evidence>
<keyword evidence="1" id="KW-0677">Repeat</keyword>
<dbReference type="Gene3D" id="3.40.50.300">
    <property type="entry name" value="P-loop containing nucleotide triphosphate hydrolases"/>
    <property type="match status" value="1"/>
</dbReference>
<dbReference type="InterPro" id="IPR027417">
    <property type="entry name" value="P-loop_NTPase"/>
</dbReference>
<dbReference type="OMA" id="WISTIDF"/>
<sequence>MPSCIPNVTVQSGHVEVTQDSGPDPASQKIKRTSALNTRQLAELIKTIKTRSDESEGRLSKLKEEVAVLQHSQIGLLDGLDRLHLRQDNQDSLEERSAILNWLAPVDYSSQQRDFIRRRQEGTGKWLLESEEYQAWLSAQGKTLFCPGIPGAGKTSLASIVIDDLSSQFAKNTTINLAYIYCNFQRQNEQNVEGFLTNLLKQLVECQSSVKDLYEQHRTKRPSLHKISAIFHTVISISTRVFVVVDAIDECQESDGCRNKFLSELFDAQARYRINLLVTSRFIPDIVDRFRDAVTLEIRASSEDVERYIEGHLDRLRPFVQKKPPITARDHNRHIQFR</sequence>
<organism evidence="3 4">
    <name type="scientific">Chaetomium globosum (strain ATCC 6205 / CBS 148.51 / DSM 1962 / NBRC 6347 / NRRL 1970)</name>
    <name type="common">Soil fungus</name>
    <dbReference type="NCBI Taxonomy" id="306901"/>
    <lineage>
        <taxon>Eukaryota</taxon>
        <taxon>Fungi</taxon>
        <taxon>Dikarya</taxon>
        <taxon>Ascomycota</taxon>
        <taxon>Pezizomycotina</taxon>
        <taxon>Sordariomycetes</taxon>
        <taxon>Sordariomycetidae</taxon>
        <taxon>Sordariales</taxon>
        <taxon>Chaetomiaceae</taxon>
        <taxon>Chaetomium</taxon>
    </lineage>
</organism>
<protein>
    <recommendedName>
        <fullName evidence="2">Nephrocystin 3-like N-terminal domain-containing protein</fullName>
    </recommendedName>
</protein>
<dbReference type="SUPFAM" id="SSF52540">
    <property type="entry name" value="P-loop containing nucleoside triphosphate hydrolases"/>
    <property type="match status" value="1"/>
</dbReference>
<feature type="domain" description="Nephrocystin 3-like N-terminal" evidence="2">
    <location>
        <begin position="122"/>
        <end position="281"/>
    </location>
</feature>
<dbReference type="PANTHER" id="PTHR10039:SF15">
    <property type="entry name" value="NACHT DOMAIN-CONTAINING PROTEIN"/>
    <property type="match status" value="1"/>
</dbReference>
<dbReference type="Pfam" id="PF24883">
    <property type="entry name" value="NPHP3_N"/>
    <property type="match status" value="1"/>
</dbReference>
<name>Q2GQH5_CHAGB</name>
<dbReference type="VEuPathDB" id="FungiDB:CHGG_09779"/>
<reference evidence="4" key="1">
    <citation type="journal article" date="2015" name="Genome Announc.">
        <title>Draft genome sequence of the cellulolytic fungus Chaetomium globosum.</title>
        <authorList>
            <person name="Cuomo C.A."/>
            <person name="Untereiner W.A."/>
            <person name="Ma L.-J."/>
            <person name="Grabherr M."/>
            <person name="Birren B.W."/>
        </authorList>
    </citation>
    <scope>NUCLEOTIDE SEQUENCE [LARGE SCALE GENOMIC DNA]</scope>
    <source>
        <strain evidence="4">ATCC 6205 / CBS 148.51 / DSM 1962 / NBRC 6347 / NRRL 1970</strain>
    </source>
</reference>
<evidence type="ECO:0000313" key="3">
    <source>
        <dbReference type="EMBL" id="EAQ83375.1"/>
    </source>
</evidence>
<dbReference type="GeneID" id="4396714"/>
<dbReference type="InParanoid" id="Q2GQH5"/>
<accession>Q2GQH5</accession>
<keyword evidence="4" id="KW-1185">Reference proteome</keyword>
<dbReference type="eggNOG" id="KOG4177">
    <property type="taxonomic scope" value="Eukaryota"/>
</dbReference>
<dbReference type="HOGENOM" id="CLU_000288_34_5_1"/>